<organism evidence="1 2">
    <name type="scientific">Sphingobium scionense</name>
    <dbReference type="NCBI Taxonomy" id="1404341"/>
    <lineage>
        <taxon>Bacteria</taxon>
        <taxon>Pseudomonadati</taxon>
        <taxon>Pseudomonadota</taxon>
        <taxon>Alphaproteobacteria</taxon>
        <taxon>Sphingomonadales</taxon>
        <taxon>Sphingomonadaceae</taxon>
        <taxon>Sphingobium</taxon>
    </lineage>
</organism>
<comment type="caution">
    <text evidence="1">The sequence shown here is derived from an EMBL/GenBank/DDBJ whole genome shotgun (WGS) entry which is preliminary data.</text>
</comment>
<dbReference type="RefSeq" id="WP_125723805.1">
    <property type="nucleotide sequence ID" value="NZ_JACIEU010000035.1"/>
</dbReference>
<dbReference type="InterPro" id="IPR021109">
    <property type="entry name" value="Peptidase_aspartic_dom_sf"/>
</dbReference>
<sequence length="336" mass="36995">MQLEIKAAITTSDEGPQSGLSANLKVIMRCKAIQLSLLVALVTPLSATANPPISTKSDRAPEMRLAGKTVTLPLVMVREFPFIEGEIAGVRGKFMLDTGMQDALVINDHRVPLVGGSKIGTGHFGSGQTYDVRLHSEVRKIRIGDIDYPRVTSVRSQDARMLEKITPDFLGWIGYGFFSSYAMKLDYQHLEVTFYEEGPDRFLGGEKLVAALPFETRKLPNIPLIRARIGDVDAIVSLDTGMYGSLNIGEEKRRRLLDGGQLSSTENPDTFDLATVRIADRIDVSAPGIEVEEGASASAAPVGITEDTELELGFVFLRNFKTVWDYREKQLYLLAQ</sequence>
<protein>
    <recommendedName>
        <fullName evidence="3">Peptidase A2 domain-containing protein</fullName>
    </recommendedName>
</protein>
<dbReference type="EMBL" id="JACIEU010000035">
    <property type="protein sequence ID" value="MBB4151351.1"/>
    <property type="molecule type" value="Genomic_DNA"/>
</dbReference>
<evidence type="ECO:0008006" key="3">
    <source>
        <dbReference type="Google" id="ProtNLM"/>
    </source>
</evidence>
<gene>
    <name evidence="1" type="ORF">GGQ90_005163</name>
</gene>
<name>A0A7W6LVQ6_9SPHN</name>
<evidence type="ECO:0000313" key="2">
    <source>
        <dbReference type="Proteomes" id="UP000590524"/>
    </source>
</evidence>
<evidence type="ECO:0000313" key="1">
    <source>
        <dbReference type="EMBL" id="MBB4151351.1"/>
    </source>
</evidence>
<keyword evidence="2" id="KW-1185">Reference proteome</keyword>
<dbReference type="Gene3D" id="2.40.70.10">
    <property type="entry name" value="Acid Proteases"/>
    <property type="match status" value="1"/>
</dbReference>
<reference evidence="1 2" key="1">
    <citation type="submission" date="2020-08" db="EMBL/GenBank/DDBJ databases">
        <title>Genomic Encyclopedia of Type Strains, Phase IV (KMG-IV): sequencing the most valuable type-strain genomes for metagenomic binning, comparative biology and taxonomic classification.</title>
        <authorList>
            <person name="Goeker M."/>
        </authorList>
    </citation>
    <scope>NUCLEOTIDE SEQUENCE [LARGE SCALE GENOMIC DNA]</scope>
    <source>
        <strain evidence="1 2">DSM 19371</strain>
    </source>
</reference>
<dbReference type="AlphaFoldDB" id="A0A7W6LVQ6"/>
<dbReference type="Proteomes" id="UP000590524">
    <property type="component" value="Unassembled WGS sequence"/>
</dbReference>
<accession>A0A7W6LVQ6</accession>
<proteinExistence type="predicted"/>